<dbReference type="EMBL" id="JAHRIQ010031517">
    <property type="protein sequence ID" value="MEQ2231242.1"/>
    <property type="molecule type" value="Genomic_DNA"/>
</dbReference>
<gene>
    <name evidence="2" type="ORF">ILYODFUR_037511</name>
</gene>
<evidence type="ECO:0000313" key="2">
    <source>
        <dbReference type="EMBL" id="MEQ2231242.1"/>
    </source>
</evidence>
<reference evidence="2 3" key="1">
    <citation type="submission" date="2021-06" db="EMBL/GenBank/DDBJ databases">
        <authorList>
            <person name="Palmer J.M."/>
        </authorList>
    </citation>
    <scope>NUCLEOTIDE SEQUENCE [LARGE SCALE GENOMIC DNA]</scope>
    <source>
        <strain evidence="3">if_2019</strain>
        <tissue evidence="2">Muscle</tissue>
    </source>
</reference>
<name>A0ABV0TEB2_9TELE</name>
<proteinExistence type="predicted"/>
<keyword evidence="3" id="KW-1185">Reference proteome</keyword>
<feature type="region of interest" description="Disordered" evidence="1">
    <location>
        <begin position="18"/>
        <end position="52"/>
    </location>
</feature>
<dbReference type="Proteomes" id="UP001482620">
    <property type="component" value="Unassembled WGS sequence"/>
</dbReference>
<evidence type="ECO:0000313" key="3">
    <source>
        <dbReference type="Proteomes" id="UP001482620"/>
    </source>
</evidence>
<organism evidence="2 3">
    <name type="scientific">Ilyodon furcidens</name>
    <name type="common">goldbreast splitfin</name>
    <dbReference type="NCBI Taxonomy" id="33524"/>
    <lineage>
        <taxon>Eukaryota</taxon>
        <taxon>Metazoa</taxon>
        <taxon>Chordata</taxon>
        <taxon>Craniata</taxon>
        <taxon>Vertebrata</taxon>
        <taxon>Euteleostomi</taxon>
        <taxon>Actinopterygii</taxon>
        <taxon>Neopterygii</taxon>
        <taxon>Teleostei</taxon>
        <taxon>Neoteleostei</taxon>
        <taxon>Acanthomorphata</taxon>
        <taxon>Ovalentaria</taxon>
        <taxon>Atherinomorphae</taxon>
        <taxon>Cyprinodontiformes</taxon>
        <taxon>Goodeidae</taxon>
        <taxon>Ilyodon</taxon>
    </lineage>
</organism>
<protein>
    <submittedName>
        <fullName evidence="2">Uncharacterized protein</fullName>
    </submittedName>
</protein>
<comment type="caution">
    <text evidence="2">The sequence shown here is derived from an EMBL/GenBank/DDBJ whole genome shotgun (WGS) entry which is preliminary data.</text>
</comment>
<evidence type="ECO:0000256" key="1">
    <source>
        <dbReference type="SAM" id="MobiDB-lite"/>
    </source>
</evidence>
<sequence length="107" mass="11692">MPEKTNMIYMVLQPGAKIPTPQTLSEAPLEKPSGAKASPKTGEDTSVTVQDESFNPAPCQECYCGPKRNPTTKLNIITCTPVVCNTSCAEVRRFIQTSLRILLHTLL</sequence>
<accession>A0ABV0TEB2</accession>